<dbReference type="GO" id="GO:0004834">
    <property type="term" value="F:tryptophan synthase activity"/>
    <property type="evidence" value="ECO:0007669"/>
    <property type="project" value="UniProtKB-UniRule"/>
</dbReference>
<evidence type="ECO:0000256" key="1">
    <source>
        <dbReference type="ARBA" id="ARBA00004733"/>
    </source>
</evidence>
<evidence type="ECO:0000256" key="6">
    <source>
        <dbReference type="ARBA" id="ARBA00023239"/>
    </source>
</evidence>
<evidence type="ECO:0000256" key="9">
    <source>
        <dbReference type="RuleBase" id="RU003662"/>
    </source>
</evidence>
<dbReference type="PROSITE" id="PS00167">
    <property type="entry name" value="TRP_SYNTHASE_ALPHA"/>
    <property type="match status" value="1"/>
</dbReference>
<keyword evidence="11" id="KW-1185">Reference proteome</keyword>
<dbReference type="CDD" id="cd04724">
    <property type="entry name" value="Tryptophan_synthase_alpha"/>
    <property type="match status" value="1"/>
</dbReference>
<dbReference type="InterPro" id="IPR011060">
    <property type="entry name" value="RibuloseP-bd_barrel"/>
</dbReference>
<evidence type="ECO:0000256" key="5">
    <source>
        <dbReference type="ARBA" id="ARBA00023141"/>
    </source>
</evidence>
<proteinExistence type="inferred from homology"/>
<dbReference type="Proteomes" id="UP000239485">
    <property type="component" value="Unassembled WGS sequence"/>
</dbReference>
<keyword evidence="4 8" id="KW-0822">Tryptophan biosynthesis</keyword>
<evidence type="ECO:0000256" key="3">
    <source>
        <dbReference type="ARBA" id="ARBA00022605"/>
    </source>
</evidence>
<dbReference type="HAMAP" id="MF_00131">
    <property type="entry name" value="Trp_synth_alpha"/>
    <property type="match status" value="1"/>
</dbReference>
<dbReference type="AlphaFoldDB" id="A0A2S6IUZ8"/>
<dbReference type="Pfam" id="PF00290">
    <property type="entry name" value="Trp_syntA"/>
    <property type="match status" value="1"/>
</dbReference>
<name>A0A2S6IUZ8_9ACTN</name>
<evidence type="ECO:0000313" key="11">
    <source>
        <dbReference type="Proteomes" id="UP000239485"/>
    </source>
</evidence>
<evidence type="ECO:0000256" key="4">
    <source>
        <dbReference type="ARBA" id="ARBA00022822"/>
    </source>
</evidence>
<dbReference type="PANTHER" id="PTHR43406:SF1">
    <property type="entry name" value="TRYPTOPHAN SYNTHASE ALPHA CHAIN, CHLOROPLASTIC"/>
    <property type="match status" value="1"/>
</dbReference>
<evidence type="ECO:0000256" key="7">
    <source>
        <dbReference type="ARBA" id="ARBA00049047"/>
    </source>
</evidence>
<dbReference type="EMBL" id="PTJD01000002">
    <property type="protein sequence ID" value="PPK98100.1"/>
    <property type="molecule type" value="Genomic_DNA"/>
</dbReference>
<accession>A0A2S6IUZ8</accession>
<keyword evidence="3 8" id="KW-0028">Amino-acid biosynthesis</keyword>
<dbReference type="PANTHER" id="PTHR43406">
    <property type="entry name" value="TRYPTOPHAN SYNTHASE, ALPHA CHAIN"/>
    <property type="match status" value="1"/>
</dbReference>
<comment type="caution">
    <text evidence="10">The sequence shown here is derived from an EMBL/GenBank/DDBJ whole genome shotgun (WGS) entry which is preliminary data.</text>
</comment>
<protein>
    <recommendedName>
        <fullName evidence="8">Tryptophan synthase alpha chain</fullName>
        <ecNumber evidence="8">4.2.1.20</ecNumber>
    </recommendedName>
</protein>
<dbReference type="Gene3D" id="3.20.20.70">
    <property type="entry name" value="Aldolase class I"/>
    <property type="match status" value="1"/>
</dbReference>
<sequence length="264" mass="26068">MSAATVTGGALHRHLGSRAAAGRSLLVPYVMAGLPGWAELVGEFAAAGADAVEIGLPFSDPILDGPVICEAAERALAGGTTAATVLAELPGLAAQVPLVVMTYSNIVLHRGAPAFCAALRAAGVSGLIVPDVPFAEAAELGGACGAEGIDHVLLAAPSTPPGRLGEVAQRSRGFVYASAVMGTTGVREHLPATAARLAADLKALTGTPVLLGLGISSPASARAAAAVADGVVVGSALVRDVLEGRGPAEVGRRLAALRTALDEA</sequence>
<dbReference type="SUPFAM" id="SSF51366">
    <property type="entry name" value="Ribulose-phoshate binding barrel"/>
    <property type="match status" value="1"/>
</dbReference>
<evidence type="ECO:0000313" key="10">
    <source>
        <dbReference type="EMBL" id="PPK98100.1"/>
    </source>
</evidence>
<dbReference type="RefSeq" id="WP_104431529.1">
    <property type="nucleotide sequence ID" value="NZ_PTJD01000002.1"/>
</dbReference>
<organism evidence="10 11">
    <name type="scientific">Kineococcus xinjiangensis</name>
    <dbReference type="NCBI Taxonomy" id="512762"/>
    <lineage>
        <taxon>Bacteria</taxon>
        <taxon>Bacillati</taxon>
        <taxon>Actinomycetota</taxon>
        <taxon>Actinomycetes</taxon>
        <taxon>Kineosporiales</taxon>
        <taxon>Kineosporiaceae</taxon>
        <taxon>Kineococcus</taxon>
    </lineage>
</organism>
<dbReference type="OrthoDB" id="9804578at2"/>
<comment type="catalytic activity">
    <reaction evidence="7 8">
        <text>(1S,2R)-1-C-(indol-3-yl)glycerol 3-phosphate + L-serine = D-glyceraldehyde 3-phosphate + L-tryptophan + H2O</text>
        <dbReference type="Rhea" id="RHEA:10532"/>
        <dbReference type="ChEBI" id="CHEBI:15377"/>
        <dbReference type="ChEBI" id="CHEBI:33384"/>
        <dbReference type="ChEBI" id="CHEBI:57912"/>
        <dbReference type="ChEBI" id="CHEBI:58866"/>
        <dbReference type="ChEBI" id="CHEBI:59776"/>
        <dbReference type="EC" id="4.2.1.20"/>
    </reaction>
</comment>
<dbReference type="InterPro" id="IPR018204">
    <property type="entry name" value="Trp_synthase_alpha_AS"/>
</dbReference>
<comment type="function">
    <text evidence="8">The alpha subunit is responsible for the aldol cleavage of indoleglycerol phosphate to indole and glyceraldehyde 3-phosphate.</text>
</comment>
<feature type="active site" description="Proton acceptor" evidence="8">
    <location>
        <position position="53"/>
    </location>
</feature>
<feature type="active site" description="Proton acceptor" evidence="8">
    <location>
        <position position="64"/>
    </location>
</feature>
<dbReference type="InterPro" id="IPR002028">
    <property type="entry name" value="Trp_synthase_suA"/>
</dbReference>
<dbReference type="EC" id="4.2.1.20" evidence="8"/>
<comment type="pathway">
    <text evidence="1 8">Amino-acid biosynthesis; L-tryptophan biosynthesis; L-tryptophan from chorismate: step 5/5.</text>
</comment>
<keyword evidence="5 8" id="KW-0057">Aromatic amino acid biosynthesis</keyword>
<dbReference type="UniPathway" id="UPA00035">
    <property type="reaction ID" value="UER00044"/>
</dbReference>
<gene>
    <name evidence="8" type="primary">trpA</name>
    <name evidence="10" type="ORF">CLV92_102253</name>
</gene>
<evidence type="ECO:0000256" key="2">
    <source>
        <dbReference type="ARBA" id="ARBA00011270"/>
    </source>
</evidence>
<dbReference type="InterPro" id="IPR013785">
    <property type="entry name" value="Aldolase_TIM"/>
</dbReference>
<keyword evidence="6 8" id="KW-0456">Lyase</keyword>
<evidence type="ECO:0000256" key="8">
    <source>
        <dbReference type="HAMAP-Rule" id="MF_00131"/>
    </source>
</evidence>
<reference evidence="10 11" key="1">
    <citation type="submission" date="2018-02" db="EMBL/GenBank/DDBJ databases">
        <title>Genomic Encyclopedia of Archaeal and Bacterial Type Strains, Phase II (KMG-II): from individual species to whole genera.</title>
        <authorList>
            <person name="Goeker M."/>
        </authorList>
    </citation>
    <scope>NUCLEOTIDE SEQUENCE [LARGE SCALE GENOMIC DNA]</scope>
    <source>
        <strain evidence="10 11">DSM 22857</strain>
    </source>
</reference>
<comment type="similarity">
    <text evidence="8 9">Belongs to the TrpA family.</text>
</comment>
<comment type="subunit">
    <text evidence="2 8">Tetramer of two alpha and two beta chains.</text>
</comment>
<dbReference type="NCBIfam" id="TIGR00262">
    <property type="entry name" value="trpA"/>
    <property type="match status" value="1"/>
</dbReference>
<dbReference type="GO" id="GO:0005829">
    <property type="term" value="C:cytosol"/>
    <property type="evidence" value="ECO:0007669"/>
    <property type="project" value="TreeGrafter"/>
</dbReference>